<evidence type="ECO:0000259" key="1">
    <source>
        <dbReference type="Pfam" id="PF09992"/>
    </source>
</evidence>
<dbReference type="PANTHER" id="PTHR32305">
    <property type="match status" value="1"/>
</dbReference>
<reference evidence="3 4" key="1">
    <citation type="submission" date="2019-04" db="EMBL/GenBank/DDBJ databases">
        <title>Niastella caeni sp. nov., isolated from activated sludge.</title>
        <authorList>
            <person name="Sheng M."/>
        </authorList>
    </citation>
    <scope>NUCLEOTIDE SEQUENCE [LARGE SCALE GENOMIC DNA]</scope>
    <source>
        <strain evidence="3 4">HX-2-15</strain>
    </source>
</reference>
<dbReference type="Pfam" id="PF09992">
    <property type="entry name" value="NAGPA"/>
    <property type="match status" value="1"/>
</dbReference>
<evidence type="ECO:0000313" key="3">
    <source>
        <dbReference type="EMBL" id="THU30780.1"/>
    </source>
</evidence>
<keyword evidence="4" id="KW-1185">Reference proteome</keyword>
<sequence length="2517" mass="277284">MKHAAMIRSGNLYRLIIQPKRMRNIVNRFISATIWPVLLMAGILLGSNQPLWASGGPGIEDAPLVAKLTGTSLVQNATATTSFASGTQSGYTIKNIISLRVVEEAPSYIPADFTATVKVKIEYGHSSSSLNTIAQQDLQVTYTRAMGAPYNAIRYFHFDGAEYVKITVLEVTPATVGSINIGNLLLLQNELRATRYYNLGTNVQPATFSTTAPTGGADELAVSWSWPANTGHTHTQLEWTWQENGLDSLHFVNGALNTALMFKRNATRIDLPAGITTYKIPLLYSGKGRLYCRIRAVNIKGNGSRSDGPWSPPQSQSFDGHNEFLNWQSTTSFSEEGKRKTIVQYFDGSLRNRQTVSKDNVTNTTITAETFYDEQGRPAVQVLPVPGISTVIAYAKNLNRFNVQALNEDPAKYFDLQPIGTTGSTTPELNTESGAANYYSAANAELNTGVNKHIPDAEGYPYSVTRYMPDGTGRIMAQSGVGAALKMGSGRETKYYYGTPAQEELDGLFGTEVGNHAHYFKNMVKDANGQMSISYVDMHGRTIATALAGDAPANMQALSLTAADYPNQAGTPITRNLLNDNTNTVKNNSLESINSLLVPATTAYTFRYALTPQALQLTSCTNTAICYDCLYNLEIAIIDESGDLAPVVRKFNNISVAPDDSCNTAIASFTNDTTGAVNNLVQFSQTLLPGSYVIRKTLTISESSLQYYKDLYITKGLCKTEQQLVDSIKTVLINVSGCNNPPPANTCQACLDELGTYDNYRSTYLATIGNPNPVTAAIESEVRSLYDNTKAYCNQLCGTTSQLMPTKRSMMLADMVPFSGQYARDTGSGSMYLKYNIFITDGTETRPFYQKPWNSSKLLDFYRNSYDVIDPAIHPDNTLTKLQTLSSADFSQQFVNAWANALLPHHPEYDRLVFAETQLADSYNWINTFSNTGTYDMAAANGFIFTSSANITDPFYTLSPFYKAEMVTKITSNYRNGFSLWQLAYGNVFCKEIVHPVERENCYRTVQTTHPVSSLSFSQKNEVWAMFRDLYAAVRDSQVNAYIAANVPLSDGSFLVQQGYKLHFPTNYNQMAEQGGSDWSWYPATPDATPDLTKIPGGVAISNVYASRCSSYIQQWRRNLLQCDVLAARADKEAILNQITAAMNTICLKATNESHPYGASNVPPDAPVDGTPRSFEQVIYNIFKTYNIDTSNLCNPYVIEFPKPYAYNAPRNENFITAFDSCHCSRLSRLQSEATAAGSNGSTLQGLNSYLKQTYNDTITVDLYNSMAANCASIGKTVCTDTVVTKAYSCTDTIPCNCTRFNIINTCYIKCRQNVCWKITSFPLNVSQPLPAFLECGFVASSNCLTCAQLSNLVAEFKVQSGSPYNAGPVFTGSDLTPANIRDNIYFQKFLNYRTGYQYNWMDYVQLAVAAGCNLANYAGNTNATQTVVCGSTTLPSDTAGLRLTEPPCERVTSMAIAWAHEIYIARKAALLAGFEEMYRAKCMAAKSIEQFTVDYSTKEYHYTLYYYDMAGNLVKTVPPKGARPRFNTGFIDSVRNARATNTSLVPLHVLATDYRYNSLGSIVAQKSPDAGTASFWYDRLGRLAVSRNAQQAVEGKYSYTMYDALGRITEVGQKPQTTAMTQTISQDAAALFAWINTNGGTKEQITFTAYDVAYPPLLATYITQQNLRNRVSYMGIKNLGTDADHYTATFYTYDVHGNVDTLLQDYKGIAEMNSNDNRFKLIAYDYDLVSGKVNSVGYQPGRVDAFYHRYSYDAENRLTTVESSRDKIVWERDAAYNYYKHGPLARTELGQLRVQGLDYAFTLQGWVKGMNSTGVGAGVFDIGKDGYTGGTNSVVARDVLGYALHYYDNNGTETDYKPIGGTTAFARPGTAAGLSSLYNGNIGAISINNRALAKGGAATNSLPLLYNYRYDQLNRMVSMQAYKGFDSVNNTWNAVAINDYKEAVTYDPNGNIKTYNRKGAPGIGKPLEMDALTYNYNANTNQLNYVQDTVTATNYAEDIDGQSGNNYTYDAIGNLKTDFKEGITGITWNVYGKMTGLVKNGSTISYTYDAAGNRITKSAGSTTTIYVRDASGNVMSVYEKPSAGTLQQAELHLYGSSRLGLITKQTVAPATVSLATGFGAASISVFTRNEKVYELTNHLGNVLATIGDKKLQHTSDNSTVDYYDADVVTATDYYPFGMGMEGRKYANGNKYRYGFNGKEQNNETSSTTTYDYGFRIYTPALGRFLSVDPLTKKYPELTPYQFASNTPIAAIDLDGLEAKISTEKNTYFVVLKNIHFRFIQRQSTEYFTEATKDFPRHDFSINTQMFDFNNYWDYATARTPQPTSDYTPQGQNVAHGAVVSGRSAQQTFHIAHNKDGSWSTGYGNVPKDATFGIGGGTPIVINGLNFGVENVFTDNAPERVKKIGPKGWVDPADWKYLIQKSNGVYAGQNDAIVGKTILGFNSKTNVWIIVSQENGQEGFTLDEIRDRLVGQGYNNVLAFDGSTSSTLVENGKILVSPDTRKNSTIPSGLNFSVPYK</sequence>
<comment type="caution">
    <text evidence="3">The sequence shown here is derived from an EMBL/GenBank/DDBJ whole genome shotgun (WGS) entry which is preliminary data.</text>
</comment>
<evidence type="ECO:0000313" key="4">
    <source>
        <dbReference type="Proteomes" id="UP000306918"/>
    </source>
</evidence>
<feature type="domain" description="DUF6443" evidence="2">
    <location>
        <begin position="330"/>
        <end position="497"/>
    </location>
</feature>
<gene>
    <name evidence="3" type="ORF">FAM09_29715</name>
</gene>
<accession>A0A4S8H7F7</accession>
<dbReference type="NCBIfam" id="TIGR03696">
    <property type="entry name" value="Rhs_assc_core"/>
    <property type="match status" value="1"/>
</dbReference>
<dbReference type="EMBL" id="STFF01000015">
    <property type="protein sequence ID" value="THU30780.1"/>
    <property type="molecule type" value="Genomic_DNA"/>
</dbReference>
<dbReference type="InterPro" id="IPR050708">
    <property type="entry name" value="T6SS_VgrG/RHS"/>
</dbReference>
<dbReference type="InterPro" id="IPR022385">
    <property type="entry name" value="Rhs_assc_core"/>
</dbReference>
<dbReference type="Gene3D" id="2.180.10.10">
    <property type="entry name" value="RHS repeat-associated core"/>
    <property type="match status" value="1"/>
</dbReference>
<dbReference type="InterPro" id="IPR045619">
    <property type="entry name" value="DUF6443"/>
</dbReference>
<name>A0A4S8H7F7_9BACT</name>
<organism evidence="3 4">
    <name type="scientific">Niastella caeni</name>
    <dbReference type="NCBI Taxonomy" id="2569763"/>
    <lineage>
        <taxon>Bacteria</taxon>
        <taxon>Pseudomonadati</taxon>
        <taxon>Bacteroidota</taxon>
        <taxon>Chitinophagia</taxon>
        <taxon>Chitinophagales</taxon>
        <taxon>Chitinophagaceae</taxon>
        <taxon>Niastella</taxon>
    </lineage>
</organism>
<feature type="domain" description="Phosphodiester glycosidase" evidence="1">
    <location>
        <begin position="2329"/>
        <end position="2510"/>
    </location>
</feature>
<dbReference type="Pfam" id="PF20041">
    <property type="entry name" value="DUF6443"/>
    <property type="match status" value="1"/>
</dbReference>
<evidence type="ECO:0000259" key="2">
    <source>
        <dbReference type="Pfam" id="PF20041"/>
    </source>
</evidence>
<proteinExistence type="predicted"/>
<dbReference type="InterPro" id="IPR018711">
    <property type="entry name" value="NAGPA"/>
</dbReference>
<dbReference type="Proteomes" id="UP000306918">
    <property type="component" value="Unassembled WGS sequence"/>
</dbReference>
<dbReference type="OrthoDB" id="2972467at2"/>
<protein>
    <submittedName>
        <fullName evidence="3">Uncharacterized protein</fullName>
    </submittedName>
</protein>
<dbReference type="PANTHER" id="PTHR32305:SF15">
    <property type="entry name" value="PROTEIN RHSA-RELATED"/>
    <property type="match status" value="1"/>
</dbReference>